<dbReference type="InterPro" id="IPR035940">
    <property type="entry name" value="CAP_sf"/>
</dbReference>
<gene>
    <name evidence="2" type="ORF">AABB29_01015</name>
</gene>
<proteinExistence type="predicted"/>
<sequence length="133" mass="14456">MNSEFGAGLNALRMQNGANDVFYDATVGRAAQIHANDMYTNDHLSIFLGDDPTAFDMGDTLAQTLGMDWNEIGQYIAKGDYDTDTVLTEWETNGSQGDGDNADKLTFTNMDLFGIAKAGSGTDSRWVLLLVDN</sequence>
<dbReference type="Proteomes" id="UP001440612">
    <property type="component" value="Chromosome"/>
</dbReference>
<name>A0ABZ2V451_9RHOB</name>
<keyword evidence="3" id="KW-1185">Reference proteome</keyword>
<dbReference type="Pfam" id="PF00188">
    <property type="entry name" value="CAP"/>
    <property type="match status" value="1"/>
</dbReference>
<protein>
    <submittedName>
        <fullName evidence="2">CAP domain-containing protein</fullName>
    </submittedName>
</protein>
<dbReference type="SUPFAM" id="SSF55797">
    <property type="entry name" value="PR-1-like"/>
    <property type="match status" value="1"/>
</dbReference>
<evidence type="ECO:0000313" key="3">
    <source>
        <dbReference type="Proteomes" id="UP001440612"/>
    </source>
</evidence>
<dbReference type="Gene3D" id="3.40.33.10">
    <property type="entry name" value="CAP"/>
    <property type="match status" value="1"/>
</dbReference>
<dbReference type="RefSeq" id="WP_341367385.1">
    <property type="nucleotide sequence ID" value="NZ_CP150951.2"/>
</dbReference>
<evidence type="ECO:0000259" key="1">
    <source>
        <dbReference type="Pfam" id="PF00188"/>
    </source>
</evidence>
<evidence type="ECO:0000313" key="2">
    <source>
        <dbReference type="EMBL" id="WZC49275.1"/>
    </source>
</evidence>
<dbReference type="InterPro" id="IPR014044">
    <property type="entry name" value="CAP_dom"/>
</dbReference>
<accession>A0ABZ2V451</accession>
<feature type="domain" description="SCP" evidence="1">
    <location>
        <begin position="9"/>
        <end position="127"/>
    </location>
</feature>
<dbReference type="EMBL" id="CP150951">
    <property type="protein sequence ID" value="WZC49275.1"/>
    <property type="molecule type" value="Genomic_DNA"/>
</dbReference>
<organism evidence="2 3">
    <name type="scientific">Yoonia phaeophyticola</name>
    <dbReference type="NCBI Taxonomy" id="3137369"/>
    <lineage>
        <taxon>Bacteria</taxon>
        <taxon>Pseudomonadati</taxon>
        <taxon>Pseudomonadota</taxon>
        <taxon>Alphaproteobacteria</taxon>
        <taxon>Rhodobacterales</taxon>
        <taxon>Paracoccaceae</taxon>
        <taxon>Yoonia</taxon>
    </lineage>
</organism>
<reference evidence="3" key="1">
    <citation type="submission" date="2024-04" db="EMBL/GenBank/DDBJ databases">
        <title>Phylogenomic analyses of a clade within the roseobacter group suggest taxonomic reassignments of species of the genera Aestuariivita, Citreicella, Loktanella, Nautella, Pelagibaca, Ruegeria, Thalassobius, Thiobacimonas and Tropicibacter, and the proposal o.</title>
        <authorList>
            <person name="Jeon C.O."/>
        </authorList>
    </citation>
    <scope>NUCLEOTIDE SEQUENCE [LARGE SCALE GENOMIC DNA]</scope>
    <source>
        <strain evidence="3">BS5-3</strain>
    </source>
</reference>